<dbReference type="PROSITE" id="PS51450">
    <property type="entry name" value="LRR"/>
    <property type="match status" value="5"/>
</dbReference>
<dbReference type="PANTHER" id="PTHR15454">
    <property type="entry name" value="NISCHARIN RELATED"/>
    <property type="match status" value="1"/>
</dbReference>
<keyword evidence="3" id="KW-0175">Coiled coil</keyword>
<evidence type="ECO:0000256" key="2">
    <source>
        <dbReference type="ARBA" id="ARBA00022737"/>
    </source>
</evidence>
<dbReference type="PANTHER" id="PTHR15454:SF34">
    <property type="entry name" value="LEUCINE-RICH REPEAT AND COILED-COIL DOMAIN-CONTAINING PROTEIN 1"/>
    <property type="match status" value="1"/>
</dbReference>
<dbReference type="Proteomes" id="UP001652625">
    <property type="component" value="Chromosome 15"/>
</dbReference>
<keyword evidence="2" id="KW-0677">Repeat</keyword>
<dbReference type="Pfam" id="PF12799">
    <property type="entry name" value="LRR_4"/>
    <property type="match status" value="1"/>
</dbReference>
<dbReference type="RefSeq" id="XP_065674855.1">
    <property type="nucleotide sequence ID" value="XM_065818783.1"/>
</dbReference>
<reference evidence="5" key="1">
    <citation type="submission" date="2025-08" db="UniProtKB">
        <authorList>
            <consortium name="RefSeq"/>
        </authorList>
    </citation>
    <scope>IDENTIFICATION</scope>
</reference>
<dbReference type="Gene3D" id="3.80.10.10">
    <property type="entry name" value="Ribonuclease Inhibitor"/>
    <property type="match status" value="2"/>
</dbReference>
<feature type="coiled-coil region" evidence="3">
    <location>
        <begin position="627"/>
        <end position="1029"/>
    </location>
</feature>
<protein>
    <submittedName>
        <fullName evidence="5">Leucine-rich repeat and coiled-coil domain-containing protein 1-like isoform X1</fullName>
    </submittedName>
</protein>
<keyword evidence="4" id="KW-1185">Reference proteome</keyword>
<keyword evidence="1" id="KW-0433">Leucine-rich repeat</keyword>
<feature type="coiled-coil region" evidence="3">
    <location>
        <begin position="484"/>
        <end position="518"/>
    </location>
</feature>
<dbReference type="SUPFAM" id="SSF52058">
    <property type="entry name" value="L domain-like"/>
    <property type="match status" value="2"/>
</dbReference>
<dbReference type="InterPro" id="IPR025875">
    <property type="entry name" value="Leu-rich_rpt_4"/>
</dbReference>
<dbReference type="InterPro" id="IPR001611">
    <property type="entry name" value="Leu-rich_rpt"/>
</dbReference>
<gene>
    <name evidence="5" type="primary">LOC136071979</name>
</gene>
<evidence type="ECO:0000313" key="5">
    <source>
        <dbReference type="RefSeq" id="XP_065674855.1"/>
    </source>
</evidence>
<dbReference type="InterPro" id="IPR032675">
    <property type="entry name" value="LRR_dom_sf"/>
</dbReference>
<evidence type="ECO:0000313" key="4">
    <source>
        <dbReference type="Proteomes" id="UP001652625"/>
    </source>
</evidence>
<sequence>MAFRKHELNFNNAGIKSLDLIELPSTLYCLNLHGNQVRQIENLSHLKFLKQLDLSSNCITKISSLEQCSSLAVLNLSCNCITKVEGLEALRNLVHIDLSYNKISDISGLECFTEKTHRLQYLDLFGNCLTSLKHVVSSLCLCKTLTVIRLQLNNATNPVCFVPGYRSVLISQMPWINSLDGLDKLGNVVVEDDNNIPGLGEYLELLETSSTSIVQSSASVRQSLNSIQQPSFVQQLSASVPQSSDSVPQLSTFVQQPHEQSKENNFVIENIITPKIDSALLKHKQRNKIDLKDILNNEISHEANIVTERLDSLEDKLHVLVDLYVKRENLKENIVPPSHDIYESDSVNEGTEESFKLKNFLGDNDRKKCIKKNKNKSVTFPEKCIIKKKLGNDNKKTNRSINEKTIKVQEKNFKTHKYVRSPQEDETCLALMQEVNTERERRWKAEQASSKLMENMKKFQERIIEDKKFQDGAVAVTEKLKEVYNKEKKSRLEVENLLKKCQEENTSLKDQINILQRNESDQKKMIVNLHETITKLEKDKTEQLIDCKSTYHNLQFDAGALKKELELLQFSSEKQKEQVIQLQELLISRECEHKKLLEGMIPANGKEVQELVEKAVFKERQQDVDSINQYKLRLEEKNREYNALEDEFRMALQLESNRYNELHEAYEQSQNEFNELSVDYKAIKEKEVDSQSLIAELTSVVKEQKLKIAELVQRKQEAIVNYKDQIKSLEIEVTKLRKLAVKVETLQQDKDRMVSHIRNQEAVVQGLRSERKCWKEELAQQSSSLVLDCNRLNGQVEAQKNEISILNNKLTDLEDALKIKAKMILDQTDTIKNLKMEMIKVKNESKISIEEYNKERLCIEEELEQEKMLNKNLQEKLEWLNEQKKELKEHVLSSEKELTQSKNEARGLREKWKERSEIIDQLETKVLKMKNSFDEKEKLLKEENQRLKENLKVAEDKLLQIQSEQEKERDLIKSDFELRIRQIIAQKDDELQNAKHQVSCVEEEMRDLLLESVNQKKSFENRIKKLSNAFTEIQNGLI</sequence>
<accession>A0ABM4DK13</accession>
<evidence type="ECO:0000256" key="3">
    <source>
        <dbReference type="SAM" id="Coils"/>
    </source>
</evidence>
<proteinExistence type="predicted"/>
<dbReference type="GeneID" id="136071979"/>
<evidence type="ECO:0000256" key="1">
    <source>
        <dbReference type="ARBA" id="ARBA00022614"/>
    </source>
</evidence>
<name>A0ABM4DK13_HYDVU</name>
<dbReference type="SMART" id="SM00365">
    <property type="entry name" value="LRR_SD22"/>
    <property type="match status" value="4"/>
</dbReference>
<organism evidence="4 5">
    <name type="scientific">Hydra vulgaris</name>
    <name type="common">Hydra</name>
    <name type="synonym">Hydra attenuata</name>
    <dbReference type="NCBI Taxonomy" id="6087"/>
    <lineage>
        <taxon>Eukaryota</taxon>
        <taxon>Metazoa</taxon>
        <taxon>Cnidaria</taxon>
        <taxon>Hydrozoa</taxon>
        <taxon>Hydroidolina</taxon>
        <taxon>Anthoathecata</taxon>
        <taxon>Aplanulata</taxon>
        <taxon>Hydridae</taxon>
        <taxon>Hydra</taxon>
    </lineage>
</organism>